<protein>
    <recommendedName>
        <fullName evidence="3">SLH domain-containing protein</fullName>
    </recommendedName>
</protein>
<reference evidence="4 5" key="1">
    <citation type="submission" date="2016-08" db="EMBL/GenBank/DDBJ databases">
        <title>Genome of Bacillus solimangrovi GH2-4.</title>
        <authorList>
            <person name="Lim S."/>
            <person name="Kim B.-C."/>
        </authorList>
    </citation>
    <scope>NUCLEOTIDE SEQUENCE [LARGE SCALE GENOMIC DNA]</scope>
    <source>
        <strain evidence="4 5">GH2-4</strain>
    </source>
</reference>
<sequence>MKKYSFVFILVIALYFNMTQLSVVRAENMFEEKMSELSKLGILENGHLPYDEQITRAEMASLITRSLLLPEGDKTFSDVPRSHLFYVDVNKAASSGLINGIGSDKFAPDRKLTREEMAALIDRALRFKGGSPTLGKLSFTDNEQIYFSTSVQHLVHVNIINGFPDNTFRPKENVTRGQASVTISRMLTTLKEIEQDKQQREQEETDKDSEEVIDKEESEVDKSSYYLAEIEKDGDLDKLTAFDTYQQAKDALNDYNNAVILHNDKIVWMEDGIAITDRYTKIYEEDLYQFNNFIAAGTEVQYIGADEEKVKVQFLKNVGYIKLESLTLIPDKLVEERTHYKVQDEQFIHVLYRNGSYESYVYGMAPPFIDDGEKVHSEDGVHFDEGEYYQYFNYLPLRTKTSYDAEDLDRYIEAMQPDSPLIGLGKAFKQAEEEYRVNALYLLAHAIHESAWGFSEIAKEKNNLYGINAIDSNPLQNAAQFDNFQDGILYAGMYISDRYLTPGAIYRGGLLGNKSIGMNVMYASDPYWGQKISGHMYRADQYLGEKDFEQYELAEVIVDKLNVREMPDKKADVIYQIATKGATVVVLDEEESEDGVWYKIISDSDKAEEAYIYADGELGTFVEKIEY</sequence>
<dbReference type="GO" id="GO:0004040">
    <property type="term" value="F:amidase activity"/>
    <property type="evidence" value="ECO:0007669"/>
    <property type="project" value="InterPro"/>
</dbReference>
<organism evidence="4 5">
    <name type="scientific">Bacillus solimangrovi</name>
    <dbReference type="NCBI Taxonomy" id="1305675"/>
    <lineage>
        <taxon>Bacteria</taxon>
        <taxon>Bacillati</taxon>
        <taxon>Bacillota</taxon>
        <taxon>Bacilli</taxon>
        <taxon>Bacillales</taxon>
        <taxon>Bacillaceae</taxon>
        <taxon>Bacillus</taxon>
    </lineage>
</organism>
<dbReference type="AlphaFoldDB" id="A0A1E5LDR4"/>
<proteinExistence type="predicted"/>
<dbReference type="Pfam" id="PF00395">
    <property type="entry name" value="SLH"/>
    <property type="match status" value="2"/>
</dbReference>
<evidence type="ECO:0000256" key="2">
    <source>
        <dbReference type="SAM" id="MobiDB-lite"/>
    </source>
</evidence>
<accession>A0A1E5LDR4</accession>
<evidence type="ECO:0000313" key="5">
    <source>
        <dbReference type="Proteomes" id="UP000095209"/>
    </source>
</evidence>
<comment type="caution">
    <text evidence="4">The sequence shown here is derived from an EMBL/GenBank/DDBJ whole genome shotgun (WGS) entry which is preliminary data.</text>
</comment>
<feature type="domain" description="SLH" evidence="3">
    <location>
        <begin position="72"/>
        <end position="135"/>
    </location>
</feature>
<dbReference type="PROSITE" id="PS51272">
    <property type="entry name" value="SLH"/>
    <property type="match status" value="2"/>
</dbReference>
<dbReference type="InterPro" id="IPR002901">
    <property type="entry name" value="MGlyc_endo_b_GlcNAc-like_dom"/>
</dbReference>
<evidence type="ECO:0000256" key="1">
    <source>
        <dbReference type="ARBA" id="ARBA00022729"/>
    </source>
</evidence>
<dbReference type="Proteomes" id="UP000095209">
    <property type="component" value="Unassembled WGS sequence"/>
</dbReference>
<feature type="compositionally biased region" description="Acidic residues" evidence="2">
    <location>
        <begin position="203"/>
        <end position="217"/>
    </location>
</feature>
<dbReference type="STRING" id="1305675.BFG57_02550"/>
<dbReference type="Gene3D" id="2.30.30.40">
    <property type="entry name" value="SH3 Domains"/>
    <property type="match status" value="1"/>
</dbReference>
<dbReference type="InterPro" id="IPR001119">
    <property type="entry name" value="SLH_dom"/>
</dbReference>
<keyword evidence="5" id="KW-1185">Reference proteome</keyword>
<dbReference type="Pfam" id="PF01832">
    <property type="entry name" value="Glucosaminidase"/>
    <property type="match status" value="1"/>
</dbReference>
<dbReference type="OrthoDB" id="9816557at2"/>
<dbReference type="Pfam" id="PF08239">
    <property type="entry name" value="SH3_3"/>
    <property type="match status" value="1"/>
</dbReference>
<feature type="region of interest" description="Disordered" evidence="2">
    <location>
        <begin position="195"/>
        <end position="217"/>
    </location>
</feature>
<dbReference type="InterPro" id="IPR051465">
    <property type="entry name" value="Cell_Envelope_Struct_Comp"/>
</dbReference>
<dbReference type="PANTHER" id="PTHR43308">
    <property type="entry name" value="OUTER MEMBRANE PROTEIN ALPHA-RELATED"/>
    <property type="match status" value="1"/>
</dbReference>
<dbReference type="Gene3D" id="1.10.530.10">
    <property type="match status" value="1"/>
</dbReference>
<dbReference type="PANTHER" id="PTHR43308:SF5">
    <property type="entry name" value="S-LAYER PROTEIN _ PEPTIDOGLYCAN ENDO-BETA-N-ACETYLGLUCOSAMINIDASE"/>
    <property type="match status" value="1"/>
</dbReference>
<gene>
    <name evidence="4" type="ORF">BFG57_02550</name>
</gene>
<name>A0A1E5LDR4_9BACI</name>
<evidence type="ECO:0000313" key="4">
    <source>
        <dbReference type="EMBL" id="OEH92169.1"/>
    </source>
</evidence>
<dbReference type="InterPro" id="IPR003646">
    <property type="entry name" value="SH3-like_bac-type"/>
</dbReference>
<feature type="domain" description="SLH" evidence="3">
    <location>
        <begin position="136"/>
        <end position="197"/>
    </location>
</feature>
<dbReference type="RefSeq" id="WP_069717710.1">
    <property type="nucleotide sequence ID" value="NZ_MJEH01000033.1"/>
</dbReference>
<evidence type="ECO:0000259" key="3">
    <source>
        <dbReference type="PROSITE" id="PS51272"/>
    </source>
</evidence>
<dbReference type="SMART" id="SM00047">
    <property type="entry name" value="LYZ2"/>
    <property type="match status" value="1"/>
</dbReference>
<dbReference type="EMBL" id="MJEH01000033">
    <property type="protein sequence ID" value="OEH92169.1"/>
    <property type="molecule type" value="Genomic_DNA"/>
</dbReference>
<keyword evidence="1" id="KW-0732">Signal</keyword>